<comment type="caution">
    <text evidence="3">The sequence shown here is derived from an EMBL/GenBank/DDBJ whole genome shotgun (WGS) entry which is preliminary data.</text>
</comment>
<feature type="compositionally biased region" description="Polar residues" evidence="1">
    <location>
        <begin position="46"/>
        <end position="56"/>
    </location>
</feature>
<dbReference type="AlphaFoldDB" id="A0A4Y2EWP0"/>
<evidence type="ECO:0000256" key="2">
    <source>
        <dbReference type="SAM" id="SignalP"/>
    </source>
</evidence>
<feature type="signal peptide" evidence="2">
    <location>
        <begin position="1"/>
        <end position="22"/>
    </location>
</feature>
<keyword evidence="4" id="KW-1185">Reference proteome</keyword>
<accession>A0A4Y2EWP0</accession>
<evidence type="ECO:0000313" key="3">
    <source>
        <dbReference type="EMBL" id="GBM33682.1"/>
    </source>
</evidence>
<organism evidence="3 4">
    <name type="scientific">Araneus ventricosus</name>
    <name type="common">Orbweaver spider</name>
    <name type="synonym">Epeira ventricosa</name>
    <dbReference type="NCBI Taxonomy" id="182803"/>
    <lineage>
        <taxon>Eukaryota</taxon>
        <taxon>Metazoa</taxon>
        <taxon>Ecdysozoa</taxon>
        <taxon>Arthropoda</taxon>
        <taxon>Chelicerata</taxon>
        <taxon>Arachnida</taxon>
        <taxon>Araneae</taxon>
        <taxon>Araneomorphae</taxon>
        <taxon>Entelegynae</taxon>
        <taxon>Araneoidea</taxon>
        <taxon>Araneidae</taxon>
        <taxon>Araneus</taxon>
    </lineage>
</organism>
<name>A0A4Y2EWP0_ARAVE</name>
<keyword evidence="2" id="KW-0732">Signal</keyword>
<proteinExistence type="predicted"/>
<evidence type="ECO:0000313" key="4">
    <source>
        <dbReference type="Proteomes" id="UP000499080"/>
    </source>
</evidence>
<sequence>MPIPLKASSICVPLSHFMAALASWSQPSPTPTPKGNEERKSHSRTGEITTVSVNSQVDEESESSQGESRDNGSDIAQPARDYLYLAAPVLTKIASLTTAYH</sequence>
<feature type="region of interest" description="Disordered" evidence="1">
    <location>
        <begin position="23"/>
        <end position="75"/>
    </location>
</feature>
<protein>
    <submittedName>
        <fullName evidence="3">Uncharacterized protein</fullName>
    </submittedName>
</protein>
<dbReference type="Proteomes" id="UP000499080">
    <property type="component" value="Unassembled WGS sequence"/>
</dbReference>
<feature type="chain" id="PRO_5021205495" evidence="2">
    <location>
        <begin position="23"/>
        <end position="101"/>
    </location>
</feature>
<dbReference type="EMBL" id="BGPR01000739">
    <property type="protein sequence ID" value="GBM33682.1"/>
    <property type="molecule type" value="Genomic_DNA"/>
</dbReference>
<reference evidence="3 4" key="1">
    <citation type="journal article" date="2019" name="Sci. Rep.">
        <title>Orb-weaving spider Araneus ventricosus genome elucidates the spidroin gene catalogue.</title>
        <authorList>
            <person name="Kono N."/>
            <person name="Nakamura H."/>
            <person name="Ohtoshi R."/>
            <person name="Moran D.A.P."/>
            <person name="Shinohara A."/>
            <person name="Yoshida Y."/>
            <person name="Fujiwara M."/>
            <person name="Mori M."/>
            <person name="Tomita M."/>
            <person name="Arakawa K."/>
        </authorList>
    </citation>
    <scope>NUCLEOTIDE SEQUENCE [LARGE SCALE GENOMIC DNA]</scope>
</reference>
<gene>
    <name evidence="3" type="ORF">AVEN_54813_1</name>
</gene>
<evidence type="ECO:0000256" key="1">
    <source>
        <dbReference type="SAM" id="MobiDB-lite"/>
    </source>
</evidence>